<reference evidence="2" key="1">
    <citation type="journal article" date="2020" name="G3 (Bethesda)">
        <title>High-Quality Assemblies for Three Invasive Social Wasps from the &lt;i&gt;Vespula&lt;/i&gt; Genus.</title>
        <authorList>
            <person name="Harrop T.W.R."/>
            <person name="Guhlin J."/>
            <person name="McLaughlin G.M."/>
            <person name="Permina E."/>
            <person name="Stockwell P."/>
            <person name="Gilligan J."/>
            <person name="Le Lec M.F."/>
            <person name="Gruber M.A.M."/>
            <person name="Quinn O."/>
            <person name="Lovegrove M."/>
            <person name="Duncan E.J."/>
            <person name="Remnant E.J."/>
            <person name="Van Eeckhoven J."/>
            <person name="Graham B."/>
            <person name="Knapp R.A."/>
            <person name="Langford K.W."/>
            <person name="Kronenberg Z."/>
            <person name="Press M.O."/>
            <person name="Eacker S.M."/>
            <person name="Wilson-Rankin E.E."/>
            <person name="Purcell J."/>
            <person name="Lester P.J."/>
            <person name="Dearden P.K."/>
        </authorList>
    </citation>
    <scope>NUCLEOTIDE SEQUENCE</scope>
    <source>
        <strain evidence="2">Volc-1</strain>
    </source>
</reference>
<dbReference type="Proteomes" id="UP000600918">
    <property type="component" value="Unassembled WGS sequence"/>
</dbReference>
<evidence type="ECO:0000256" key="1">
    <source>
        <dbReference type="SAM" id="MobiDB-lite"/>
    </source>
</evidence>
<feature type="compositionally biased region" description="Low complexity" evidence="1">
    <location>
        <begin position="42"/>
        <end position="57"/>
    </location>
</feature>
<dbReference type="EMBL" id="JACSDY010000012">
    <property type="protein sequence ID" value="KAF7412809.1"/>
    <property type="molecule type" value="Genomic_DNA"/>
</dbReference>
<dbReference type="AlphaFoldDB" id="A0A834KRM1"/>
<proteinExistence type="predicted"/>
<protein>
    <submittedName>
        <fullName evidence="2">Uncharacterized protein</fullName>
    </submittedName>
</protein>
<gene>
    <name evidence="2" type="ORF">H0235_012660</name>
</gene>
<sequence length="94" mass="10370">MRRDETRRDETRRDVVEEMISSVLDEFTSCQSAWSNSRHAASKAPANSNSNSSADNSPWTQTGGGGSPGRLRDCEGINGTRSPLGTREKKREIE</sequence>
<accession>A0A834KRM1</accession>
<comment type="caution">
    <text evidence="2">The sequence shown here is derived from an EMBL/GenBank/DDBJ whole genome shotgun (WGS) entry which is preliminary data.</text>
</comment>
<keyword evidence="3" id="KW-1185">Reference proteome</keyword>
<evidence type="ECO:0000313" key="3">
    <source>
        <dbReference type="Proteomes" id="UP000600918"/>
    </source>
</evidence>
<organism evidence="2 3">
    <name type="scientific">Vespula pensylvanica</name>
    <name type="common">Western yellow jacket</name>
    <name type="synonym">Wasp</name>
    <dbReference type="NCBI Taxonomy" id="30213"/>
    <lineage>
        <taxon>Eukaryota</taxon>
        <taxon>Metazoa</taxon>
        <taxon>Ecdysozoa</taxon>
        <taxon>Arthropoda</taxon>
        <taxon>Hexapoda</taxon>
        <taxon>Insecta</taxon>
        <taxon>Pterygota</taxon>
        <taxon>Neoptera</taxon>
        <taxon>Endopterygota</taxon>
        <taxon>Hymenoptera</taxon>
        <taxon>Apocrita</taxon>
        <taxon>Aculeata</taxon>
        <taxon>Vespoidea</taxon>
        <taxon>Vespidae</taxon>
        <taxon>Vespinae</taxon>
        <taxon>Vespula</taxon>
    </lineage>
</organism>
<feature type="region of interest" description="Disordered" evidence="1">
    <location>
        <begin position="33"/>
        <end position="94"/>
    </location>
</feature>
<name>A0A834KRM1_VESPE</name>
<evidence type="ECO:0000313" key="2">
    <source>
        <dbReference type="EMBL" id="KAF7412809.1"/>
    </source>
</evidence>